<feature type="domain" description="C2H2-type" evidence="8">
    <location>
        <begin position="108"/>
        <end position="140"/>
    </location>
</feature>
<dbReference type="GO" id="GO:0005634">
    <property type="term" value="C:nucleus"/>
    <property type="evidence" value="ECO:0007669"/>
    <property type="project" value="TreeGrafter"/>
</dbReference>
<dbReference type="InterPro" id="IPR036236">
    <property type="entry name" value="Znf_C2H2_sf"/>
</dbReference>
<feature type="domain" description="C2H2-type" evidence="8">
    <location>
        <begin position="53"/>
        <end position="82"/>
    </location>
</feature>
<dbReference type="PANTHER" id="PTHR46179">
    <property type="entry name" value="ZINC FINGER PROTEIN"/>
    <property type="match status" value="1"/>
</dbReference>
<reference evidence="10" key="1">
    <citation type="submission" date="2025-08" db="UniProtKB">
        <authorList>
            <consortium name="RefSeq"/>
        </authorList>
    </citation>
    <scope>IDENTIFICATION</scope>
    <source>
        <tissue evidence="10">Gonad</tissue>
    </source>
</reference>
<evidence type="ECO:0000256" key="1">
    <source>
        <dbReference type="ARBA" id="ARBA00022723"/>
    </source>
</evidence>
<evidence type="ECO:0000256" key="2">
    <source>
        <dbReference type="ARBA" id="ARBA00022737"/>
    </source>
</evidence>
<feature type="region of interest" description="Disordered" evidence="7">
    <location>
        <begin position="29"/>
        <end position="52"/>
    </location>
</feature>
<keyword evidence="2" id="KW-0677">Repeat</keyword>
<accession>A0A6P4Y5M4</accession>
<feature type="region of interest" description="Disordered" evidence="7">
    <location>
        <begin position="360"/>
        <end position="409"/>
    </location>
</feature>
<feature type="region of interest" description="Disordered" evidence="7">
    <location>
        <begin position="198"/>
        <end position="247"/>
    </location>
</feature>
<dbReference type="KEGG" id="bbel:109466468"/>
<keyword evidence="9" id="KW-1185">Reference proteome</keyword>
<feature type="compositionally biased region" description="Basic and acidic residues" evidence="7">
    <location>
        <begin position="38"/>
        <end position="50"/>
    </location>
</feature>
<sequence length="409" mass="45422">MDGIPEKIDPSDLLWPGIFSVARGPAAVTSLSAQPTSHRQDPRERAETTKDGTQCTYGECTKGFQKHRQLRIHEYEHTGVLPFPCEKCNKRFLLPSKLNRHLKVHEGYNCRLQDCGATFDKWSVLQAHMKERHPHNTSKICIGKGINNSYCKRSYTKMSNLKTHIQSYHESRRPFSCTQQDCSKTFAHEISLRRHVKAVHDAKTSLPPRKPRKVGKRKSNFASRLTGYKEKKTPAEKNTPSEEEDSINPALLLPEEEHTTSGTSAPCGDLCEMQADTCHGEDSSTDSATDRIAENRQILTEDAAEGSLVIGTLETVDNVEEGDRLTESPQKPTREEDIAGDSLVIGTLETIDYLEEKGCTDVGSSETTKDPATANTSSCGETTEVKRSEVKGSEGKGESSEEVQLRVMA</sequence>
<dbReference type="RefSeq" id="XP_019619748.1">
    <property type="nucleotide sequence ID" value="XM_019764189.1"/>
</dbReference>
<evidence type="ECO:0000256" key="3">
    <source>
        <dbReference type="ARBA" id="ARBA00022771"/>
    </source>
</evidence>
<dbReference type="AlphaFoldDB" id="A0A6P4Y5M4"/>
<evidence type="ECO:0000256" key="6">
    <source>
        <dbReference type="PROSITE-ProRule" id="PRU00042"/>
    </source>
</evidence>
<dbReference type="PROSITE" id="PS00028">
    <property type="entry name" value="ZINC_FINGER_C2H2_1"/>
    <property type="match status" value="4"/>
</dbReference>
<name>A0A6P4Y5M4_BRABE</name>
<feature type="compositionally biased region" description="Basic and acidic residues" evidence="7">
    <location>
        <begin position="321"/>
        <end position="337"/>
    </location>
</feature>
<keyword evidence="4" id="KW-0862">Zinc</keyword>
<dbReference type="Gene3D" id="3.30.160.60">
    <property type="entry name" value="Classic Zinc Finger"/>
    <property type="match status" value="3"/>
</dbReference>
<dbReference type="SMART" id="SM00355">
    <property type="entry name" value="ZnF_C2H2"/>
    <property type="match status" value="5"/>
</dbReference>
<evidence type="ECO:0000256" key="4">
    <source>
        <dbReference type="ARBA" id="ARBA00022833"/>
    </source>
</evidence>
<dbReference type="InterPro" id="IPR051061">
    <property type="entry name" value="Zinc_finger_trans_reg"/>
</dbReference>
<feature type="domain" description="C2H2-type" evidence="8">
    <location>
        <begin position="139"/>
        <end position="174"/>
    </location>
</feature>
<dbReference type="FunFam" id="3.30.160.60:FF:000446">
    <property type="entry name" value="Zinc finger protein"/>
    <property type="match status" value="1"/>
</dbReference>
<feature type="compositionally biased region" description="Basic residues" evidence="7">
    <location>
        <begin position="209"/>
        <end position="219"/>
    </location>
</feature>
<dbReference type="GO" id="GO:0003723">
    <property type="term" value="F:RNA binding"/>
    <property type="evidence" value="ECO:0007669"/>
    <property type="project" value="UniProtKB-KW"/>
</dbReference>
<evidence type="ECO:0000313" key="10">
    <source>
        <dbReference type="RefSeq" id="XP_019619748.1"/>
    </source>
</evidence>
<feature type="domain" description="C2H2-type" evidence="8">
    <location>
        <begin position="175"/>
        <end position="205"/>
    </location>
</feature>
<dbReference type="Pfam" id="PF22110">
    <property type="entry name" value="TFIIIA_zf-C2H2"/>
    <property type="match status" value="1"/>
</dbReference>
<dbReference type="PROSITE" id="PS50157">
    <property type="entry name" value="ZINC_FINGER_C2H2_2"/>
    <property type="match status" value="5"/>
</dbReference>
<keyword evidence="5" id="KW-0694">RNA-binding</keyword>
<evidence type="ECO:0000259" key="8">
    <source>
        <dbReference type="PROSITE" id="PS50157"/>
    </source>
</evidence>
<dbReference type="GeneID" id="109466468"/>
<dbReference type="Proteomes" id="UP000515135">
    <property type="component" value="Unplaced"/>
</dbReference>
<feature type="domain" description="C2H2-type" evidence="8">
    <location>
        <begin position="83"/>
        <end position="110"/>
    </location>
</feature>
<dbReference type="GO" id="GO:0008270">
    <property type="term" value="F:zinc ion binding"/>
    <property type="evidence" value="ECO:0007669"/>
    <property type="project" value="UniProtKB-KW"/>
</dbReference>
<dbReference type="InterPro" id="IPR013087">
    <property type="entry name" value="Znf_C2H2_type"/>
</dbReference>
<protein>
    <submittedName>
        <fullName evidence="10">Zinc finger protein 85-like</fullName>
    </submittedName>
</protein>
<feature type="region of interest" description="Disordered" evidence="7">
    <location>
        <begin position="319"/>
        <end position="343"/>
    </location>
</feature>
<evidence type="ECO:0000256" key="7">
    <source>
        <dbReference type="SAM" id="MobiDB-lite"/>
    </source>
</evidence>
<proteinExistence type="predicted"/>
<feature type="compositionally biased region" description="Basic and acidic residues" evidence="7">
    <location>
        <begin position="383"/>
        <end position="399"/>
    </location>
</feature>
<evidence type="ECO:0000313" key="9">
    <source>
        <dbReference type="Proteomes" id="UP000515135"/>
    </source>
</evidence>
<gene>
    <name evidence="10" type="primary">LOC109466468</name>
</gene>
<keyword evidence="3 6" id="KW-0863">Zinc-finger</keyword>
<dbReference type="SUPFAM" id="SSF57667">
    <property type="entry name" value="beta-beta-alpha zinc fingers"/>
    <property type="match status" value="3"/>
</dbReference>
<organism evidence="9 10">
    <name type="scientific">Branchiostoma belcheri</name>
    <name type="common">Amphioxus</name>
    <dbReference type="NCBI Taxonomy" id="7741"/>
    <lineage>
        <taxon>Eukaryota</taxon>
        <taxon>Metazoa</taxon>
        <taxon>Chordata</taxon>
        <taxon>Cephalochordata</taxon>
        <taxon>Leptocardii</taxon>
        <taxon>Amphioxiformes</taxon>
        <taxon>Branchiostomatidae</taxon>
        <taxon>Branchiostoma</taxon>
    </lineage>
</organism>
<evidence type="ECO:0000256" key="5">
    <source>
        <dbReference type="ARBA" id="ARBA00022884"/>
    </source>
</evidence>
<keyword evidence="1" id="KW-0479">Metal-binding</keyword>
<dbReference type="PANTHER" id="PTHR46179:SF20">
    <property type="entry name" value="TRANSCRIPTION FACTOR 3A PROTEIN-RELATED"/>
    <property type="match status" value="1"/>
</dbReference>
<dbReference type="OrthoDB" id="2687452at2759"/>
<dbReference type="InterPro" id="IPR054599">
    <property type="entry name" value="TFIIIA_Zfn-C2H2"/>
</dbReference>